<evidence type="ECO:0000256" key="15">
    <source>
        <dbReference type="ARBA" id="ARBA00022908"/>
    </source>
</evidence>
<comment type="function">
    <text evidence="1">The aspartyl protease (PR) mediates the proteolytic cleavages of the Gag and Gag-Pol polyproteins after assembly of the VLP.</text>
</comment>
<dbReference type="GO" id="GO:0032196">
    <property type="term" value="P:transposition"/>
    <property type="evidence" value="ECO:0007669"/>
    <property type="project" value="UniProtKB-KW"/>
</dbReference>
<feature type="region of interest" description="Disordered" evidence="23">
    <location>
        <begin position="701"/>
        <end position="761"/>
    </location>
</feature>
<dbReference type="PANTHER" id="PTHR42648">
    <property type="entry name" value="TRANSPOSASE, PUTATIVE-RELATED"/>
    <property type="match status" value="1"/>
</dbReference>
<dbReference type="Pfam" id="PF22936">
    <property type="entry name" value="Pol_BBD"/>
    <property type="match status" value="1"/>
</dbReference>
<keyword evidence="11" id="KW-0378">Hydrolase</keyword>
<evidence type="ECO:0000256" key="9">
    <source>
        <dbReference type="ARBA" id="ARBA00022750"/>
    </source>
</evidence>
<keyword evidence="14" id="KW-0694">RNA-binding</keyword>
<organism evidence="25 26">
    <name type="scientific">Microbotryum intermedium</name>
    <dbReference type="NCBI Taxonomy" id="269621"/>
    <lineage>
        <taxon>Eukaryota</taxon>
        <taxon>Fungi</taxon>
        <taxon>Dikarya</taxon>
        <taxon>Basidiomycota</taxon>
        <taxon>Pucciniomycotina</taxon>
        <taxon>Microbotryomycetes</taxon>
        <taxon>Microbotryales</taxon>
        <taxon>Microbotryaceae</taxon>
        <taxon>Microbotryum</taxon>
    </lineage>
</organism>
<keyword evidence="19" id="KW-0233">DNA recombination</keyword>
<dbReference type="GO" id="GO:0004519">
    <property type="term" value="F:endonuclease activity"/>
    <property type="evidence" value="ECO:0007669"/>
    <property type="project" value="UniProtKB-KW"/>
</dbReference>
<dbReference type="GO" id="GO:0003964">
    <property type="term" value="F:RNA-directed DNA polymerase activity"/>
    <property type="evidence" value="ECO:0007669"/>
    <property type="project" value="UniProtKB-KW"/>
</dbReference>
<evidence type="ECO:0000256" key="22">
    <source>
        <dbReference type="ARBA" id="ARBA00049244"/>
    </source>
</evidence>
<comment type="catalytic activity">
    <reaction evidence="22">
        <text>DNA(n) + a 2'-deoxyribonucleoside 5'-triphosphate = DNA(n+1) + diphosphate</text>
        <dbReference type="Rhea" id="RHEA:22508"/>
        <dbReference type="Rhea" id="RHEA-COMP:17339"/>
        <dbReference type="Rhea" id="RHEA-COMP:17340"/>
        <dbReference type="ChEBI" id="CHEBI:33019"/>
        <dbReference type="ChEBI" id="CHEBI:61560"/>
        <dbReference type="ChEBI" id="CHEBI:173112"/>
        <dbReference type="EC" id="2.7.7.7"/>
    </reaction>
</comment>
<evidence type="ECO:0000256" key="13">
    <source>
        <dbReference type="ARBA" id="ARBA00022842"/>
    </source>
</evidence>
<dbReference type="GO" id="GO:0006310">
    <property type="term" value="P:DNA recombination"/>
    <property type="evidence" value="ECO:0007669"/>
    <property type="project" value="UniProtKB-KW"/>
</dbReference>
<dbReference type="InterPro" id="IPR012337">
    <property type="entry name" value="RNaseH-like_sf"/>
</dbReference>
<keyword evidence="5" id="KW-0548">Nucleotidyltransferase</keyword>
<keyword evidence="16" id="KW-0695">RNA-directed DNA polymerase</keyword>
<protein>
    <submittedName>
        <fullName evidence="25">BQ2448_8123 protein</fullName>
    </submittedName>
</protein>
<dbReference type="InterPro" id="IPR057670">
    <property type="entry name" value="SH3_retrovirus"/>
</dbReference>
<dbReference type="SUPFAM" id="SSF56672">
    <property type="entry name" value="DNA/RNA polymerases"/>
    <property type="match status" value="1"/>
</dbReference>
<proteinExistence type="predicted"/>
<keyword evidence="17" id="KW-0808">Transferase</keyword>
<evidence type="ECO:0000256" key="8">
    <source>
        <dbReference type="ARBA" id="ARBA00022741"/>
    </source>
</evidence>
<keyword evidence="20" id="KW-0511">Multifunctional enzyme</keyword>
<dbReference type="STRING" id="269621.A0A238FRK3"/>
<evidence type="ECO:0000313" key="26">
    <source>
        <dbReference type="Proteomes" id="UP000198372"/>
    </source>
</evidence>
<feature type="compositionally biased region" description="Low complexity" evidence="23">
    <location>
        <begin position="704"/>
        <end position="715"/>
    </location>
</feature>
<dbReference type="Pfam" id="PF25597">
    <property type="entry name" value="SH3_retrovirus"/>
    <property type="match status" value="1"/>
</dbReference>
<dbReference type="GO" id="GO:0004190">
    <property type="term" value="F:aspartic-type endopeptidase activity"/>
    <property type="evidence" value="ECO:0007669"/>
    <property type="project" value="UniProtKB-KW"/>
</dbReference>
<dbReference type="GO" id="GO:0006508">
    <property type="term" value="P:proteolysis"/>
    <property type="evidence" value="ECO:0007669"/>
    <property type="project" value="UniProtKB-KW"/>
</dbReference>
<evidence type="ECO:0000256" key="23">
    <source>
        <dbReference type="SAM" id="MobiDB-lite"/>
    </source>
</evidence>
<keyword evidence="2" id="KW-0815">Transposition</keyword>
<dbReference type="InterPro" id="IPR054722">
    <property type="entry name" value="PolX-like_BBD"/>
</dbReference>
<keyword evidence="10" id="KW-0255">Endonuclease</keyword>
<keyword evidence="8" id="KW-0547">Nucleotide-binding</keyword>
<dbReference type="GO" id="GO:0046872">
    <property type="term" value="F:metal ion binding"/>
    <property type="evidence" value="ECO:0007669"/>
    <property type="project" value="UniProtKB-KW"/>
</dbReference>
<reference evidence="26" key="1">
    <citation type="submission" date="2016-09" db="EMBL/GenBank/DDBJ databases">
        <authorList>
            <person name="Jeantristanb JTB J.-T."/>
            <person name="Ricardo R."/>
        </authorList>
    </citation>
    <scope>NUCLEOTIDE SEQUENCE [LARGE SCALE GENOMIC DNA]</scope>
</reference>
<dbReference type="Pfam" id="PF07727">
    <property type="entry name" value="RVT_2"/>
    <property type="match status" value="1"/>
</dbReference>
<dbReference type="Proteomes" id="UP000198372">
    <property type="component" value="Unassembled WGS sequence"/>
</dbReference>
<dbReference type="InterPro" id="IPR043502">
    <property type="entry name" value="DNA/RNA_pol_sf"/>
</dbReference>
<dbReference type="PANTHER" id="PTHR42648:SF11">
    <property type="entry name" value="TRANSPOSON TY4-P GAG-POL POLYPROTEIN"/>
    <property type="match status" value="1"/>
</dbReference>
<dbReference type="InterPro" id="IPR001584">
    <property type="entry name" value="Integrase_cat-core"/>
</dbReference>
<dbReference type="InterPro" id="IPR036397">
    <property type="entry name" value="RNaseH_sf"/>
</dbReference>
<dbReference type="SUPFAM" id="SSF53098">
    <property type="entry name" value="Ribonuclease H-like"/>
    <property type="match status" value="1"/>
</dbReference>
<keyword evidence="26" id="KW-1185">Reference proteome</keyword>
<evidence type="ECO:0000256" key="19">
    <source>
        <dbReference type="ARBA" id="ARBA00023172"/>
    </source>
</evidence>
<keyword evidence="9" id="KW-0064">Aspartyl protease</keyword>
<keyword evidence="3" id="KW-1188">Viral release from host cell</keyword>
<evidence type="ECO:0000259" key="24">
    <source>
        <dbReference type="PROSITE" id="PS50994"/>
    </source>
</evidence>
<evidence type="ECO:0000256" key="20">
    <source>
        <dbReference type="ARBA" id="ARBA00023268"/>
    </source>
</evidence>
<evidence type="ECO:0000256" key="4">
    <source>
        <dbReference type="ARBA" id="ARBA00022670"/>
    </source>
</evidence>
<evidence type="ECO:0000256" key="14">
    <source>
        <dbReference type="ARBA" id="ARBA00022884"/>
    </source>
</evidence>
<keyword evidence="6" id="KW-0540">Nuclease</keyword>
<gene>
    <name evidence="25" type="ORF">BQ2448_8123</name>
</gene>
<accession>A0A238FRK3</accession>
<evidence type="ECO:0000256" key="21">
    <source>
        <dbReference type="ARBA" id="ARBA00048173"/>
    </source>
</evidence>
<evidence type="ECO:0000256" key="7">
    <source>
        <dbReference type="ARBA" id="ARBA00022723"/>
    </source>
</evidence>
<feature type="region of interest" description="Disordered" evidence="23">
    <location>
        <begin position="34"/>
        <end position="59"/>
    </location>
</feature>
<dbReference type="GO" id="GO:0003887">
    <property type="term" value="F:DNA-directed DNA polymerase activity"/>
    <property type="evidence" value="ECO:0007669"/>
    <property type="project" value="UniProtKB-KW"/>
</dbReference>
<evidence type="ECO:0000256" key="3">
    <source>
        <dbReference type="ARBA" id="ARBA00022612"/>
    </source>
</evidence>
<dbReference type="CDD" id="cd09272">
    <property type="entry name" value="RNase_HI_RT_Ty1"/>
    <property type="match status" value="1"/>
</dbReference>
<keyword evidence="7" id="KW-0479">Metal-binding</keyword>
<dbReference type="GO" id="GO:0005524">
    <property type="term" value="F:ATP binding"/>
    <property type="evidence" value="ECO:0007669"/>
    <property type="project" value="UniProtKB-KW"/>
</dbReference>
<feature type="domain" description="Integrase catalytic" evidence="24">
    <location>
        <begin position="486"/>
        <end position="648"/>
    </location>
</feature>
<evidence type="ECO:0000313" key="25">
    <source>
        <dbReference type="EMBL" id="SCV74484.1"/>
    </source>
</evidence>
<dbReference type="GO" id="GO:0015074">
    <property type="term" value="P:DNA integration"/>
    <property type="evidence" value="ECO:0007669"/>
    <property type="project" value="UniProtKB-KW"/>
</dbReference>
<dbReference type="Pfam" id="PF14223">
    <property type="entry name" value="Retrotran_gag_2"/>
    <property type="match status" value="1"/>
</dbReference>
<evidence type="ECO:0000256" key="5">
    <source>
        <dbReference type="ARBA" id="ARBA00022695"/>
    </source>
</evidence>
<sequence length="1321" mass="145651">MNLRADGSWEVILQSVDCLVTSYKASLVSQSAQPASASSTLPATSGLSGLSDESPSTRASSTSLSAVQIADLVFTSRERVETKNAIACKFTANSISEEQMAHCDHLTSAKDMWDTSKAIHTKGRSSRTMELLSILTAPFTGDIPFKVFVNKIKIAMVEFRTLGAPLPQWLFAGMLVRSLPSQYDSIVASLATEVNVVMDWEEFLPKLLMSIEMAQTRNANHSLAARMEVDDNPLVARITGTGPRDYSQVLCTRCKVIGHSRGFRGCPLRNKKKEPSDSSANVAAVGVDESALPGFRLIYPGAPPQFPWIVDSGAHVHCVGDKSVLSNFIEAPLRISTANESKVLSSGHGSVTSFTSFGCRVEIGKVYLMPGGECGFLSVDRLLEGMKYVVGPKNELIFSIASTPVLRTRPGPGFLLDAIHKVPGAPVTMVAATREHGSCTLMAAHRKLGHQSTESILQMVKSGAVTGLTLKDEKVLPCFSCIRAKSKRSPFSMISAEAPHTLYRVFIELGFVETPDRQGNTIYLAIVDQYSTCKWTQVLKDKKAETIIATWRVRSDNGKEFDNAWFRAYLQKQGIIVEITALYTPEQNGQVERLNGSLMGLVRAMLFDSGLPSSFWSDALSVATFVLNRRPHPRIPNKTAFELIAFVHVPNERRTKLAPRATQGVFIGYASEYNYRVWVASEKKVSTSRHITCVDAPEQSLVTGSPSPLPSAFASTPPPPAFASTGPILDEGGDVGDVPRDDENGPSDDDNPPAHNSEAIVPREGYAVVRVGPNPGRYENVDAANVLPEGSRRRPPPTEVPPVVAAIMAFVLDSPPMFEDKLSYDIYCAAVFNDEDIEIPKKFEEEAMKSPYRNHWVAAMASELLQFDHHGVFQEETWHEGIRVLGTIWVYSIKRDATGKIIRFKARLVAQGFAQRPGSTIMTPTLLLHLEQFDFDCAFLNGKMTEDVYVRYPKGWTGPQTPCKYLMLVGSMYGTKQAPREWYRAINDLMVARGYMRATADACLYIKHSGSSFAIITLYVDDGLIASNDQSFLDAELSSLHEVFKLKRLGPVSYFLGFEIHRTADYILVHQSKYIRTMLEKFDFASPSKRRAFTPMDDRPSLRIDNTPFPDVSMYQSANSCPTVDDWAAVKRIFRYLNSTVDWGIMYRNNSTTRVMVYSDASFADDPESRRSVGAYASMLAGGVVSWQSKQQSLVATSTTEAEILSASSATREAIWLRRLVGDVGIPQSGPTVIQEDNAACIQIAKDPVDHVRTKHFDIAHLFVRERVASGEVELEYCPTHVNAADLMTKGLEPQRFDQLRALLGMVSLVSLTGGSVRSRV</sequence>
<evidence type="ECO:0000256" key="12">
    <source>
        <dbReference type="ARBA" id="ARBA00022840"/>
    </source>
</evidence>
<name>A0A238FRK3_9BASI</name>
<keyword evidence="4" id="KW-0645">Protease</keyword>
<dbReference type="GO" id="GO:0003723">
    <property type="term" value="F:RNA binding"/>
    <property type="evidence" value="ECO:0007669"/>
    <property type="project" value="UniProtKB-KW"/>
</dbReference>
<dbReference type="InterPro" id="IPR013103">
    <property type="entry name" value="RVT_2"/>
</dbReference>
<evidence type="ECO:0000256" key="1">
    <source>
        <dbReference type="ARBA" id="ARBA00002180"/>
    </source>
</evidence>
<evidence type="ECO:0000256" key="6">
    <source>
        <dbReference type="ARBA" id="ARBA00022722"/>
    </source>
</evidence>
<dbReference type="Gene3D" id="3.30.420.10">
    <property type="entry name" value="Ribonuclease H-like superfamily/Ribonuclease H"/>
    <property type="match status" value="1"/>
</dbReference>
<comment type="catalytic activity">
    <reaction evidence="21">
        <text>DNA(n) + a 2'-deoxyribonucleoside 5'-triphosphate = DNA(n+1) + diphosphate</text>
        <dbReference type="Rhea" id="RHEA:22508"/>
        <dbReference type="Rhea" id="RHEA-COMP:17339"/>
        <dbReference type="Rhea" id="RHEA-COMP:17340"/>
        <dbReference type="ChEBI" id="CHEBI:33019"/>
        <dbReference type="ChEBI" id="CHEBI:61560"/>
        <dbReference type="ChEBI" id="CHEBI:173112"/>
        <dbReference type="EC" id="2.7.7.49"/>
    </reaction>
</comment>
<evidence type="ECO:0000256" key="17">
    <source>
        <dbReference type="ARBA" id="ARBA00022932"/>
    </source>
</evidence>
<keyword evidence="13" id="KW-0460">Magnesium</keyword>
<dbReference type="PROSITE" id="PS50994">
    <property type="entry name" value="INTEGRASE"/>
    <property type="match status" value="1"/>
</dbReference>
<dbReference type="GO" id="GO:0005634">
    <property type="term" value="C:nucleus"/>
    <property type="evidence" value="ECO:0007669"/>
    <property type="project" value="UniProtKB-ARBA"/>
</dbReference>
<evidence type="ECO:0000256" key="11">
    <source>
        <dbReference type="ARBA" id="ARBA00022801"/>
    </source>
</evidence>
<evidence type="ECO:0000256" key="16">
    <source>
        <dbReference type="ARBA" id="ARBA00022918"/>
    </source>
</evidence>
<keyword evidence="17" id="KW-0239">DNA-directed DNA polymerase</keyword>
<keyword evidence="18" id="KW-0917">Virion maturation</keyword>
<dbReference type="EMBL" id="FMSP01000021">
    <property type="protein sequence ID" value="SCV74484.1"/>
    <property type="molecule type" value="Genomic_DNA"/>
</dbReference>
<evidence type="ECO:0000256" key="2">
    <source>
        <dbReference type="ARBA" id="ARBA00022578"/>
    </source>
</evidence>
<keyword evidence="12" id="KW-0067">ATP-binding</keyword>
<dbReference type="InterPro" id="IPR039537">
    <property type="entry name" value="Retrotran_Ty1/copia-like"/>
</dbReference>
<keyword evidence="15" id="KW-0229">DNA integration</keyword>
<evidence type="ECO:0000256" key="10">
    <source>
        <dbReference type="ARBA" id="ARBA00022759"/>
    </source>
</evidence>
<evidence type="ECO:0000256" key="18">
    <source>
        <dbReference type="ARBA" id="ARBA00023113"/>
    </source>
</evidence>
<dbReference type="OrthoDB" id="3344688at2759"/>